<feature type="domain" description="Ig-like" evidence="7">
    <location>
        <begin position="66"/>
        <end position="147"/>
    </location>
</feature>
<dbReference type="InterPro" id="IPR036179">
    <property type="entry name" value="Ig-like_dom_sf"/>
</dbReference>
<dbReference type="Gene3D" id="2.60.40.10">
    <property type="entry name" value="Immunoglobulins"/>
    <property type="match status" value="1"/>
</dbReference>
<feature type="signal peptide" evidence="6">
    <location>
        <begin position="1"/>
        <end position="24"/>
    </location>
</feature>
<dbReference type="InterPro" id="IPR013783">
    <property type="entry name" value="Ig-like_fold"/>
</dbReference>
<dbReference type="EnsemblMetazoa" id="AALFPA23_002611.R2521">
    <property type="protein sequence ID" value="AALFPA23_002611.P2521"/>
    <property type="gene ID" value="AALFPA23_002611"/>
</dbReference>
<dbReference type="CDD" id="cd00112">
    <property type="entry name" value="LDLa"/>
    <property type="match status" value="1"/>
</dbReference>
<proteinExistence type="predicted"/>
<dbReference type="PROSITE" id="PS51115">
    <property type="entry name" value="LAMININ_IVA"/>
    <property type="match status" value="1"/>
</dbReference>
<dbReference type="SMART" id="SM00192">
    <property type="entry name" value="LDLa"/>
    <property type="match status" value="1"/>
</dbReference>
<dbReference type="SUPFAM" id="SSF57424">
    <property type="entry name" value="LDL receptor-like module"/>
    <property type="match status" value="1"/>
</dbReference>
<evidence type="ECO:0008006" key="11">
    <source>
        <dbReference type="Google" id="ProtNLM"/>
    </source>
</evidence>
<dbReference type="Gene3D" id="4.10.400.10">
    <property type="entry name" value="Low-density Lipoprotein Receptor"/>
    <property type="match status" value="1"/>
</dbReference>
<reference evidence="10" key="1">
    <citation type="journal article" date="2015" name="Proc. Natl. Acad. Sci. U.S.A.">
        <title>Genome sequence of the Asian Tiger mosquito, Aedes albopictus, reveals insights into its biology, genetics, and evolution.</title>
        <authorList>
            <person name="Chen X.G."/>
            <person name="Jiang X."/>
            <person name="Gu J."/>
            <person name="Xu M."/>
            <person name="Wu Y."/>
            <person name="Deng Y."/>
            <person name="Zhang C."/>
            <person name="Bonizzoni M."/>
            <person name="Dermauw W."/>
            <person name="Vontas J."/>
            <person name="Armbruster P."/>
            <person name="Huang X."/>
            <person name="Yang Y."/>
            <person name="Zhang H."/>
            <person name="He W."/>
            <person name="Peng H."/>
            <person name="Liu Y."/>
            <person name="Wu K."/>
            <person name="Chen J."/>
            <person name="Lirakis M."/>
            <person name="Topalis P."/>
            <person name="Van Leeuwen T."/>
            <person name="Hall A.B."/>
            <person name="Jiang X."/>
            <person name="Thorpe C."/>
            <person name="Mueller R.L."/>
            <person name="Sun C."/>
            <person name="Waterhouse R.M."/>
            <person name="Yan G."/>
            <person name="Tu Z.J."/>
            <person name="Fang X."/>
            <person name="James A.A."/>
        </authorList>
    </citation>
    <scope>NUCLEOTIDE SEQUENCE [LARGE SCALE GENOMIC DNA]</scope>
    <source>
        <strain evidence="10">Foshan</strain>
    </source>
</reference>
<feature type="chain" id="PRO_5047315518" description="Ig-like domain-containing protein" evidence="6">
    <location>
        <begin position="25"/>
        <end position="427"/>
    </location>
</feature>
<evidence type="ECO:0000256" key="3">
    <source>
        <dbReference type="ARBA" id="ARBA00023157"/>
    </source>
</evidence>
<dbReference type="InterPro" id="IPR002172">
    <property type="entry name" value="LDrepeatLR_classA_rpt"/>
</dbReference>
<organism evidence="9 10">
    <name type="scientific">Aedes albopictus</name>
    <name type="common">Asian tiger mosquito</name>
    <name type="synonym">Stegomyia albopicta</name>
    <dbReference type="NCBI Taxonomy" id="7160"/>
    <lineage>
        <taxon>Eukaryota</taxon>
        <taxon>Metazoa</taxon>
        <taxon>Ecdysozoa</taxon>
        <taxon>Arthropoda</taxon>
        <taxon>Hexapoda</taxon>
        <taxon>Insecta</taxon>
        <taxon>Pterygota</taxon>
        <taxon>Neoptera</taxon>
        <taxon>Endopterygota</taxon>
        <taxon>Diptera</taxon>
        <taxon>Nematocera</taxon>
        <taxon>Culicoidea</taxon>
        <taxon>Culicidae</taxon>
        <taxon>Culicinae</taxon>
        <taxon>Aedini</taxon>
        <taxon>Aedes</taxon>
        <taxon>Stegomyia</taxon>
    </lineage>
</organism>
<dbReference type="InterPro" id="IPR036055">
    <property type="entry name" value="LDL_receptor-like_sf"/>
</dbReference>
<evidence type="ECO:0000256" key="4">
    <source>
        <dbReference type="ARBA" id="ARBA00023180"/>
    </source>
</evidence>
<keyword evidence="2" id="KW-0677">Repeat</keyword>
<evidence type="ECO:0000259" key="8">
    <source>
        <dbReference type="PROSITE" id="PS51115"/>
    </source>
</evidence>
<dbReference type="Proteomes" id="UP000069940">
    <property type="component" value="Unassembled WGS sequence"/>
</dbReference>
<keyword evidence="4" id="KW-0325">Glycoprotein</keyword>
<reference evidence="9" key="2">
    <citation type="submission" date="2025-05" db="UniProtKB">
        <authorList>
            <consortium name="EnsemblMetazoa"/>
        </authorList>
    </citation>
    <scope>IDENTIFICATION</scope>
    <source>
        <strain evidence="9">Foshan</strain>
    </source>
</reference>
<sequence length="427" mass="49633">MTARKQSAFFVLSVISWTLVTVLAVDRTPIRYRPFRCRNGWSVSQTFRCDRFRHCIDGSDEEGCVPAGFLEVPPLNATVVVDNWMNLTCRASGVPIPIIEWKVYGKQPEAYCDWITEDGVGQLSCRMRLIDSGNYSCVARQLNRTIETMPTAAKVVGNVCKDGFFNEVGRNKMCIKCFCSGVSTLCHAVDLYRWNYTMAMNDWKMKYATVSDLQMVNVKIFDQFKDVPKNVTPYYFLPFRFTRNQVGSYGEQFRYQIQLYNSFNSRIEPDVILKGYNTTLFYFIKQPLLTNQTNPITFRFHETSFRKPDGRRPTREDFMTVLAYIDTFLIRMYPTRPGDGPSFMPSEAPMVMDASTQLGYHGLGKVTRVEECRCPHGYRGTSCELCDFGYHRVMRFLRTGACMPWEWHREEYYKVSTSTTMRNYHYV</sequence>
<evidence type="ECO:0000256" key="6">
    <source>
        <dbReference type="SAM" id="SignalP"/>
    </source>
</evidence>
<dbReference type="Pfam" id="PF00057">
    <property type="entry name" value="Ldl_recept_a"/>
    <property type="match status" value="1"/>
</dbReference>
<dbReference type="InterPro" id="IPR000034">
    <property type="entry name" value="Laminin_IV"/>
</dbReference>
<keyword evidence="3 5" id="KW-1015">Disulfide bond</keyword>
<evidence type="ECO:0000256" key="1">
    <source>
        <dbReference type="ARBA" id="ARBA00022729"/>
    </source>
</evidence>
<evidence type="ECO:0000256" key="5">
    <source>
        <dbReference type="PROSITE-ProRule" id="PRU00124"/>
    </source>
</evidence>
<evidence type="ECO:0000313" key="9">
    <source>
        <dbReference type="EnsemblMetazoa" id="AALFPA23_002611.P2521"/>
    </source>
</evidence>
<evidence type="ECO:0000259" key="7">
    <source>
        <dbReference type="PROSITE" id="PS50835"/>
    </source>
</evidence>
<protein>
    <recommendedName>
        <fullName evidence="11">Ig-like domain-containing protein</fullName>
    </recommendedName>
</protein>
<evidence type="ECO:0000313" key="10">
    <source>
        <dbReference type="Proteomes" id="UP000069940"/>
    </source>
</evidence>
<name>A0ABM1XT43_AEDAL</name>
<comment type="caution">
    <text evidence="5">Lacks conserved residue(s) required for the propagation of feature annotation.</text>
</comment>
<feature type="disulfide bond" evidence="5">
    <location>
        <begin position="49"/>
        <end position="64"/>
    </location>
</feature>
<evidence type="ECO:0000256" key="2">
    <source>
        <dbReference type="ARBA" id="ARBA00022737"/>
    </source>
</evidence>
<dbReference type="SMART" id="SM00281">
    <property type="entry name" value="LamB"/>
    <property type="match status" value="1"/>
</dbReference>
<keyword evidence="10" id="KW-1185">Reference proteome</keyword>
<accession>A0ABM1XT43</accession>
<dbReference type="PROSITE" id="PS50068">
    <property type="entry name" value="LDLRA_2"/>
    <property type="match status" value="1"/>
</dbReference>
<keyword evidence="1 6" id="KW-0732">Signal</keyword>
<dbReference type="Pfam" id="PF00052">
    <property type="entry name" value="Laminin_B"/>
    <property type="match status" value="1"/>
</dbReference>
<dbReference type="PROSITE" id="PS50835">
    <property type="entry name" value="IG_LIKE"/>
    <property type="match status" value="1"/>
</dbReference>
<dbReference type="InterPro" id="IPR007110">
    <property type="entry name" value="Ig-like_dom"/>
</dbReference>
<feature type="domain" description="Laminin IV type A" evidence="8">
    <location>
        <begin position="189"/>
        <end position="371"/>
    </location>
</feature>
<dbReference type="GeneID" id="109420348"/>
<dbReference type="RefSeq" id="XP_019550218.3">
    <property type="nucleotide sequence ID" value="XM_019694673.3"/>
</dbReference>
<feature type="disulfide bond" evidence="5">
    <location>
        <begin position="37"/>
        <end position="55"/>
    </location>
</feature>
<dbReference type="SUPFAM" id="SSF48726">
    <property type="entry name" value="Immunoglobulin"/>
    <property type="match status" value="1"/>
</dbReference>